<dbReference type="PROSITE" id="PS50883">
    <property type="entry name" value="EAL"/>
    <property type="match status" value="1"/>
</dbReference>
<keyword evidence="1" id="KW-0812">Transmembrane</keyword>
<organism evidence="4 5">
    <name type="scientific">Kineococcus mangrovi</name>
    <dbReference type="NCBI Taxonomy" id="1660183"/>
    <lineage>
        <taxon>Bacteria</taxon>
        <taxon>Bacillati</taxon>
        <taxon>Actinomycetota</taxon>
        <taxon>Actinomycetes</taxon>
        <taxon>Kineosporiales</taxon>
        <taxon>Kineosporiaceae</taxon>
        <taxon>Kineococcus</taxon>
    </lineage>
</organism>
<feature type="transmembrane region" description="Helical" evidence="1">
    <location>
        <begin position="47"/>
        <end position="68"/>
    </location>
</feature>
<dbReference type="PANTHER" id="PTHR33121:SF70">
    <property type="entry name" value="SIGNALING PROTEIN YKOW"/>
    <property type="match status" value="1"/>
</dbReference>
<comment type="caution">
    <text evidence="4">The sequence shown here is derived from an EMBL/GenBank/DDBJ whole genome shotgun (WGS) entry which is preliminary data.</text>
</comment>
<dbReference type="Proteomes" id="UP001566476">
    <property type="component" value="Unassembled WGS sequence"/>
</dbReference>
<dbReference type="Pfam" id="PF00563">
    <property type="entry name" value="EAL"/>
    <property type="match status" value="1"/>
</dbReference>
<dbReference type="PROSITE" id="PS50887">
    <property type="entry name" value="GGDEF"/>
    <property type="match status" value="1"/>
</dbReference>
<dbReference type="SMART" id="SM00052">
    <property type="entry name" value="EAL"/>
    <property type="match status" value="1"/>
</dbReference>
<dbReference type="SMART" id="SM00267">
    <property type="entry name" value="GGDEF"/>
    <property type="match status" value="1"/>
</dbReference>
<dbReference type="InterPro" id="IPR043128">
    <property type="entry name" value="Rev_trsase/Diguanyl_cyclase"/>
</dbReference>
<dbReference type="NCBIfam" id="TIGR00254">
    <property type="entry name" value="GGDEF"/>
    <property type="match status" value="1"/>
</dbReference>
<dbReference type="CDD" id="cd01948">
    <property type="entry name" value="EAL"/>
    <property type="match status" value="1"/>
</dbReference>
<evidence type="ECO:0000313" key="5">
    <source>
        <dbReference type="Proteomes" id="UP001566476"/>
    </source>
</evidence>
<feature type="domain" description="GGDEF" evidence="3">
    <location>
        <begin position="202"/>
        <end position="326"/>
    </location>
</feature>
<evidence type="ECO:0000256" key="1">
    <source>
        <dbReference type="SAM" id="Phobius"/>
    </source>
</evidence>
<accession>A0ABV4I917</accession>
<feature type="domain" description="EAL" evidence="2">
    <location>
        <begin position="328"/>
        <end position="586"/>
    </location>
</feature>
<feature type="transmembrane region" description="Helical" evidence="1">
    <location>
        <begin position="75"/>
        <end position="93"/>
    </location>
</feature>
<dbReference type="SUPFAM" id="SSF55073">
    <property type="entry name" value="Nucleotide cyclase"/>
    <property type="match status" value="1"/>
</dbReference>
<protein>
    <submittedName>
        <fullName evidence="4">Bifunctional diguanylate cyclase/phosphodiesterase</fullName>
    </submittedName>
</protein>
<dbReference type="RefSeq" id="WP_370720747.1">
    <property type="nucleotide sequence ID" value="NZ_JBGGTQ010000012.1"/>
</dbReference>
<keyword evidence="1" id="KW-0472">Membrane</keyword>
<sequence>MDVLSRGVPEVATPRLMAYTTGAFYVAGGTAGILTTTGAWADPDPRTVGLLAVAGLAVVLGAALLRWGRALPREAFHLVVGQGTCFVAAATLLSRDDVTALGVACVFVFCAVDNLYFFARRAALVHTGLLLAAVAGSLLWRQVDPGVVGAVMTVQVAVVVVIGRLVQRAAHGSRDGLTDLLNRRGFDERLEESVGTARRTGAPLSVVLVDVDHFKQVNDLGGHAAGDELLVALAERLSRRLHALAPTAGFARHGGDEFAVVLPGTDLAGAEEVAQALRAEAAPTGLSVGVAQLRAEEDPGTLLRRSDTALYEAKAAGRGRVAVAGGADEGLLDDLRTALAEDGLDVVLQPVVVPGAGPDATRLVGVEALARWTHPVHGPVSPAVFVPLAEANDLITDLDRAVTRRACADAVVLREATGQDFFLTTNASGRHLVDPDFVQDLLGTATATGWPLSALVVEVTESTVESASDATRDTLEELRAVGVRVAIDDFGTGYSALSQLDTMPADFLKLDAHFTAQLTVSDRRRALLAGLLRMSGDLGLVVIAEGVETGEQERELVALGCPLAQGYWYQRPQPVAALVRALTPGDPVVLGT</sequence>
<dbReference type="CDD" id="cd01949">
    <property type="entry name" value="GGDEF"/>
    <property type="match status" value="1"/>
</dbReference>
<dbReference type="Gene3D" id="3.30.70.270">
    <property type="match status" value="1"/>
</dbReference>
<dbReference type="EMBL" id="JBGGTQ010000012">
    <property type="protein sequence ID" value="MEZ0494515.1"/>
    <property type="molecule type" value="Genomic_DNA"/>
</dbReference>
<reference evidence="4 5" key="1">
    <citation type="submission" date="2024-07" db="EMBL/GenBank/DDBJ databases">
        <authorList>
            <person name="Thanompreechachai J."/>
            <person name="Duangmal K."/>
        </authorList>
    </citation>
    <scope>NUCLEOTIDE SEQUENCE [LARGE SCALE GENOMIC DNA]</scope>
    <source>
        <strain evidence="4 5">TBRC 1896</strain>
    </source>
</reference>
<dbReference type="PANTHER" id="PTHR33121">
    <property type="entry name" value="CYCLIC DI-GMP PHOSPHODIESTERASE PDEF"/>
    <property type="match status" value="1"/>
</dbReference>
<gene>
    <name evidence="4" type="ORF">AB2L28_19940</name>
</gene>
<dbReference type="InterPro" id="IPR035919">
    <property type="entry name" value="EAL_sf"/>
</dbReference>
<keyword evidence="5" id="KW-1185">Reference proteome</keyword>
<evidence type="ECO:0000313" key="4">
    <source>
        <dbReference type="EMBL" id="MEZ0494515.1"/>
    </source>
</evidence>
<keyword evidence="1" id="KW-1133">Transmembrane helix</keyword>
<feature type="transmembrane region" description="Helical" evidence="1">
    <location>
        <begin position="123"/>
        <end position="140"/>
    </location>
</feature>
<evidence type="ECO:0000259" key="2">
    <source>
        <dbReference type="PROSITE" id="PS50883"/>
    </source>
</evidence>
<dbReference type="InterPro" id="IPR001633">
    <property type="entry name" value="EAL_dom"/>
</dbReference>
<proteinExistence type="predicted"/>
<feature type="transmembrane region" description="Helical" evidence="1">
    <location>
        <begin position="16"/>
        <end position="41"/>
    </location>
</feature>
<dbReference type="Gene3D" id="3.20.20.450">
    <property type="entry name" value="EAL domain"/>
    <property type="match status" value="1"/>
</dbReference>
<dbReference type="InterPro" id="IPR050706">
    <property type="entry name" value="Cyclic-di-GMP_PDE-like"/>
</dbReference>
<dbReference type="Pfam" id="PF00990">
    <property type="entry name" value="GGDEF"/>
    <property type="match status" value="1"/>
</dbReference>
<dbReference type="InterPro" id="IPR000160">
    <property type="entry name" value="GGDEF_dom"/>
</dbReference>
<name>A0ABV4I917_9ACTN</name>
<dbReference type="SUPFAM" id="SSF141868">
    <property type="entry name" value="EAL domain-like"/>
    <property type="match status" value="1"/>
</dbReference>
<dbReference type="InterPro" id="IPR029787">
    <property type="entry name" value="Nucleotide_cyclase"/>
</dbReference>
<evidence type="ECO:0000259" key="3">
    <source>
        <dbReference type="PROSITE" id="PS50887"/>
    </source>
</evidence>
<feature type="transmembrane region" description="Helical" evidence="1">
    <location>
        <begin position="99"/>
        <end position="116"/>
    </location>
</feature>